<dbReference type="RefSeq" id="WP_234988824.1">
    <property type="nucleotide sequence ID" value="NZ_CYSE01000005.1"/>
</dbReference>
<evidence type="ECO:0000313" key="4">
    <source>
        <dbReference type="Proteomes" id="UP000054935"/>
    </source>
</evidence>
<protein>
    <submittedName>
        <fullName evidence="3">NADH dehydrogenase subunit E</fullName>
    </submittedName>
</protein>
<dbReference type="Proteomes" id="UP000054935">
    <property type="component" value="Unassembled WGS sequence"/>
</dbReference>
<name>A0A0P1GFI3_9RHOB</name>
<dbReference type="EMBL" id="CYSE01000005">
    <property type="protein sequence ID" value="CUH80287.1"/>
    <property type="molecule type" value="Genomic_DNA"/>
</dbReference>
<feature type="region of interest" description="Disordered" evidence="1">
    <location>
        <begin position="184"/>
        <end position="233"/>
    </location>
</feature>
<feature type="transmembrane region" description="Helical" evidence="2">
    <location>
        <begin position="37"/>
        <end position="60"/>
    </location>
</feature>
<dbReference type="AlphaFoldDB" id="A0A0P1GFI3"/>
<feature type="region of interest" description="Disordered" evidence="1">
    <location>
        <begin position="120"/>
        <end position="152"/>
    </location>
</feature>
<evidence type="ECO:0000313" key="3">
    <source>
        <dbReference type="EMBL" id="CUH80287.1"/>
    </source>
</evidence>
<keyword evidence="2" id="KW-0812">Transmembrane</keyword>
<sequence length="376" mass="38146">MNEMNGQSGCAVKTWGGAALMGLFAAVMLVVAGGQGVFTAVVLGAITFVLLGLLLTWLFCAPLPEPAKFSSDELIEPVTPAAAGDAGAATASDSVVKASAALAGEAELADRKGEWKYEGEAAAEDTVADDTPAEDAPADAPTAETDAPAASGEALVKPSKALAGTAELATRKGEWKYEATASDAAGADASADPAAQADDTAATEAPAPDTADAAPVPAQETSSAAAPAAVLKPSTPLAGEAELATRKGSWKYEAPAKEAKAAAAETTPDFDGDGVKEGTDEGEKPQLMDAPRDGGADNLKEIKGVGPKLEKLCHSLGVYHFDQIAAWTDAEVAWVDANLGGFKGRVSRDGWVEQAKILAAGGDTEFSKRVDKGEVY</sequence>
<accession>A0A0P1GFI3</accession>
<feature type="transmembrane region" description="Helical" evidence="2">
    <location>
        <begin position="12"/>
        <end position="31"/>
    </location>
</feature>
<evidence type="ECO:0000256" key="1">
    <source>
        <dbReference type="SAM" id="MobiDB-lite"/>
    </source>
</evidence>
<keyword evidence="4" id="KW-1185">Reference proteome</keyword>
<organism evidence="3 4">
    <name type="scientific">Tropicibacter naphthalenivorans</name>
    <dbReference type="NCBI Taxonomy" id="441103"/>
    <lineage>
        <taxon>Bacteria</taxon>
        <taxon>Pseudomonadati</taxon>
        <taxon>Pseudomonadota</taxon>
        <taxon>Alphaproteobacteria</taxon>
        <taxon>Rhodobacterales</taxon>
        <taxon>Roseobacteraceae</taxon>
        <taxon>Tropicibacter</taxon>
    </lineage>
</organism>
<proteinExistence type="predicted"/>
<keyword evidence="2" id="KW-1133">Transmembrane helix</keyword>
<feature type="compositionally biased region" description="Acidic residues" evidence="1">
    <location>
        <begin position="121"/>
        <end position="137"/>
    </location>
</feature>
<reference evidence="3 4" key="1">
    <citation type="submission" date="2015-09" db="EMBL/GenBank/DDBJ databases">
        <authorList>
            <consortium name="Swine Surveillance"/>
        </authorList>
    </citation>
    <scope>NUCLEOTIDE SEQUENCE [LARGE SCALE GENOMIC DNA]</scope>
    <source>
        <strain evidence="3 4">CECT 7648</strain>
    </source>
</reference>
<gene>
    <name evidence="3" type="ORF">TRN7648_02912</name>
</gene>
<dbReference type="STRING" id="441103.TRN7648_02912"/>
<feature type="compositionally biased region" description="Low complexity" evidence="1">
    <location>
        <begin position="184"/>
        <end position="229"/>
    </location>
</feature>
<evidence type="ECO:0000256" key="2">
    <source>
        <dbReference type="SAM" id="Phobius"/>
    </source>
</evidence>
<keyword evidence="2" id="KW-0472">Membrane</keyword>
<feature type="compositionally biased region" description="Basic and acidic residues" evidence="1">
    <location>
        <begin position="273"/>
        <end position="296"/>
    </location>
</feature>
<feature type="compositionally biased region" description="Low complexity" evidence="1">
    <location>
        <begin position="138"/>
        <end position="150"/>
    </location>
</feature>
<feature type="region of interest" description="Disordered" evidence="1">
    <location>
        <begin position="259"/>
        <end position="296"/>
    </location>
</feature>